<protein>
    <submittedName>
        <fullName evidence="2">Uncharacterized protein</fullName>
    </submittedName>
</protein>
<comment type="caution">
    <text evidence="2">The sequence shown here is derived from an EMBL/GenBank/DDBJ whole genome shotgun (WGS) entry which is preliminary data.</text>
</comment>
<feature type="compositionally biased region" description="Basic and acidic residues" evidence="1">
    <location>
        <begin position="59"/>
        <end position="71"/>
    </location>
</feature>
<gene>
    <name evidence="2" type="ORF">W59_25621</name>
</gene>
<dbReference type="PATRIC" id="fig|1165867.3.peg.5233"/>
<sequence>MAAALVDGDSWARLGVPAPHAADGGVPSDEDWQNAIVEHENARATRRHPTLPGQQESTRSPDDTPKAREAL</sequence>
<feature type="region of interest" description="Disordered" evidence="1">
    <location>
        <begin position="1"/>
        <end position="71"/>
    </location>
</feature>
<dbReference type="EMBL" id="AJJH01000141">
    <property type="protein sequence ID" value="EID76967.1"/>
    <property type="molecule type" value="Genomic_DNA"/>
</dbReference>
<accession>I0WKQ1</accession>
<name>I0WKQ1_RHOOP</name>
<organism evidence="2 3">
    <name type="scientific">Rhodococcus opacus RKJ300 = JCM 13270</name>
    <dbReference type="NCBI Taxonomy" id="1165867"/>
    <lineage>
        <taxon>Bacteria</taxon>
        <taxon>Bacillati</taxon>
        <taxon>Actinomycetota</taxon>
        <taxon>Actinomycetes</taxon>
        <taxon>Mycobacteriales</taxon>
        <taxon>Nocardiaceae</taxon>
        <taxon>Rhodococcus</taxon>
    </lineage>
</organism>
<proteinExistence type="predicted"/>
<evidence type="ECO:0000256" key="1">
    <source>
        <dbReference type="SAM" id="MobiDB-lite"/>
    </source>
</evidence>
<reference evidence="2 3" key="1">
    <citation type="journal article" date="2012" name="J. Bacteriol.">
        <title>Draft genome sequence of the nitrophenol-degrading actinomycete Rhodococcus imtechensis RKJ300.</title>
        <authorList>
            <person name="Vikram S."/>
            <person name="Kumar S."/>
            <person name="Subramanian S."/>
            <person name="Raghava G.P."/>
        </authorList>
    </citation>
    <scope>NUCLEOTIDE SEQUENCE [LARGE SCALE GENOMIC DNA]</scope>
    <source>
        <strain evidence="2 3">RKJ300</strain>
    </source>
</reference>
<evidence type="ECO:0000313" key="2">
    <source>
        <dbReference type="EMBL" id="EID76967.1"/>
    </source>
</evidence>
<dbReference type="AlphaFoldDB" id="I0WKQ1"/>
<dbReference type="Proteomes" id="UP000006447">
    <property type="component" value="Unassembled WGS sequence"/>
</dbReference>
<evidence type="ECO:0000313" key="3">
    <source>
        <dbReference type="Proteomes" id="UP000006447"/>
    </source>
</evidence>